<gene>
    <name evidence="6" type="ORF">ACEWY4_002443</name>
</gene>
<evidence type="ECO:0000259" key="5">
    <source>
        <dbReference type="PROSITE" id="PS51842"/>
    </source>
</evidence>
<evidence type="ECO:0000256" key="2">
    <source>
        <dbReference type="ARBA" id="ARBA00023054"/>
    </source>
</evidence>
<organism evidence="6 7">
    <name type="scientific">Coilia grayii</name>
    <name type="common">Gray's grenadier anchovy</name>
    <dbReference type="NCBI Taxonomy" id="363190"/>
    <lineage>
        <taxon>Eukaryota</taxon>
        <taxon>Metazoa</taxon>
        <taxon>Chordata</taxon>
        <taxon>Craniata</taxon>
        <taxon>Vertebrata</taxon>
        <taxon>Euteleostomi</taxon>
        <taxon>Actinopterygii</taxon>
        <taxon>Neopterygii</taxon>
        <taxon>Teleostei</taxon>
        <taxon>Clupei</taxon>
        <taxon>Clupeiformes</taxon>
        <taxon>Clupeoidei</taxon>
        <taxon>Engraulidae</taxon>
        <taxon>Coilinae</taxon>
        <taxon>Coilia</taxon>
    </lineage>
</organism>
<dbReference type="SUPFAM" id="SSF64593">
    <property type="entry name" value="Intermediate filament protein, coiled coil region"/>
    <property type="match status" value="2"/>
</dbReference>
<dbReference type="InterPro" id="IPR002957">
    <property type="entry name" value="Keratin_I"/>
</dbReference>
<sequence length="452" mass="48422">MSMSYSRVSMSSGGSMSGGASMGSSGLSLSGGSARMSVMRHGSVHGGAGGQGTRISGSSRMLSMGGGGGGAGFGFASSGGYGGGYGGGYSASFGMEGSIIGNEKFTMQNLNDRLASYLLKVQTLEKANAELELKIRGFLEKKTTPAAHDFQGHFKVIGDLRAKIQAALLNKGGVHLNIDNATLAADDFRVKYEAELNMRQSVEADIVGLKRVLGDLNLAKSDLIMQITGLQDELAFLNKHHQEDLVVMRTQMGGQVHVEVDAAPQEDLTKVMADIREHYEAVAAKNRKQLETWFQAQTETITKEVKTSTEVLQTSRSEVTTIKSQVQSLEIELQSLLSMKASMEATLAETQNRYAGIMFGYQSQVSSLEAQLTQLRADLENQSYEYNMLLDIKTKLEMEIAEYKRLMDGGGVSASASSSSSSTKYVTVVEEVVGGRVVSSSSSSSGSFGRRY</sequence>
<dbReference type="Proteomes" id="UP001591681">
    <property type="component" value="Unassembled WGS sequence"/>
</dbReference>
<dbReference type="Pfam" id="PF00038">
    <property type="entry name" value="Filament"/>
    <property type="match status" value="1"/>
</dbReference>
<protein>
    <recommendedName>
        <fullName evidence="5">IF rod domain-containing protein</fullName>
    </recommendedName>
</protein>
<dbReference type="AlphaFoldDB" id="A0ABD1KNJ4"/>
<dbReference type="PANTHER" id="PTHR23239:SF367">
    <property type="entry name" value="KERATIN 15-RELATED"/>
    <property type="match status" value="1"/>
</dbReference>
<dbReference type="PANTHER" id="PTHR23239">
    <property type="entry name" value="INTERMEDIATE FILAMENT"/>
    <property type="match status" value="1"/>
</dbReference>
<feature type="compositionally biased region" description="Low complexity" evidence="4">
    <location>
        <begin position="1"/>
        <end position="14"/>
    </location>
</feature>
<dbReference type="FunFam" id="1.20.5.170:FF:000002">
    <property type="entry name" value="Type I keratin KA11"/>
    <property type="match status" value="1"/>
</dbReference>
<feature type="coiled-coil region" evidence="3">
    <location>
        <begin position="326"/>
        <end position="385"/>
    </location>
</feature>
<comment type="caution">
    <text evidence="6">The sequence shown here is derived from an EMBL/GenBank/DDBJ whole genome shotgun (WGS) entry which is preliminary data.</text>
</comment>
<dbReference type="InterPro" id="IPR039008">
    <property type="entry name" value="IF_rod_dom"/>
</dbReference>
<evidence type="ECO:0000256" key="1">
    <source>
        <dbReference type="ARBA" id="ARBA00022754"/>
    </source>
</evidence>
<keyword evidence="1" id="KW-0403">Intermediate filament</keyword>
<feature type="coiled-coil region" evidence="3">
    <location>
        <begin position="107"/>
        <end position="141"/>
    </location>
</feature>
<dbReference type="SMART" id="SM01391">
    <property type="entry name" value="Filament"/>
    <property type="match status" value="1"/>
</dbReference>
<keyword evidence="2 3" id="KW-0175">Coiled coil</keyword>
<evidence type="ECO:0000256" key="4">
    <source>
        <dbReference type="SAM" id="MobiDB-lite"/>
    </source>
</evidence>
<accession>A0ABD1KNJ4</accession>
<dbReference type="PRINTS" id="PR01248">
    <property type="entry name" value="TYPE1KERATIN"/>
</dbReference>
<dbReference type="Gene3D" id="1.20.5.500">
    <property type="entry name" value="Single helix bin"/>
    <property type="match status" value="1"/>
</dbReference>
<evidence type="ECO:0000313" key="6">
    <source>
        <dbReference type="EMBL" id="KAL2100682.1"/>
    </source>
</evidence>
<dbReference type="FunFam" id="1.20.5.500:FF:000001">
    <property type="entry name" value="Type II keratin 23"/>
    <property type="match status" value="1"/>
</dbReference>
<dbReference type="GO" id="GO:0005882">
    <property type="term" value="C:intermediate filament"/>
    <property type="evidence" value="ECO:0007669"/>
    <property type="project" value="UniProtKB-KW"/>
</dbReference>
<dbReference type="PROSITE" id="PS51842">
    <property type="entry name" value="IF_ROD_2"/>
    <property type="match status" value="1"/>
</dbReference>
<evidence type="ECO:0000256" key="3">
    <source>
        <dbReference type="SAM" id="Coils"/>
    </source>
</evidence>
<keyword evidence="7" id="KW-1185">Reference proteome</keyword>
<dbReference type="EMBL" id="JBHFQA010000003">
    <property type="protein sequence ID" value="KAL2100682.1"/>
    <property type="molecule type" value="Genomic_DNA"/>
</dbReference>
<name>A0ABD1KNJ4_9TELE</name>
<evidence type="ECO:0000313" key="7">
    <source>
        <dbReference type="Proteomes" id="UP001591681"/>
    </source>
</evidence>
<feature type="domain" description="IF rod" evidence="5">
    <location>
        <begin position="103"/>
        <end position="414"/>
    </location>
</feature>
<feature type="region of interest" description="Disordered" evidence="4">
    <location>
        <begin position="1"/>
        <end position="33"/>
    </location>
</feature>
<proteinExistence type="predicted"/>
<reference evidence="6 7" key="1">
    <citation type="submission" date="2024-09" db="EMBL/GenBank/DDBJ databases">
        <title>A chromosome-level genome assembly of Gray's grenadier anchovy, Coilia grayii.</title>
        <authorList>
            <person name="Fu Z."/>
        </authorList>
    </citation>
    <scope>NUCLEOTIDE SEQUENCE [LARGE SCALE GENOMIC DNA]</scope>
    <source>
        <strain evidence="6">G4</strain>
        <tissue evidence="6">Muscle</tissue>
    </source>
</reference>
<dbReference type="Gene3D" id="1.20.5.170">
    <property type="match status" value="1"/>
</dbReference>
<feature type="compositionally biased region" description="Low complexity" evidence="4">
    <location>
        <begin position="22"/>
        <end position="33"/>
    </location>
</feature>
<dbReference type="Gene3D" id="1.20.5.1160">
    <property type="entry name" value="Vasodilator-stimulated phosphoprotein"/>
    <property type="match status" value="1"/>
</dbReference>